<gene>
    <name evidence="2" type="ORF">FSBG_00447</name>
</gene>
<evidence type="ECO:0000313" key="2">
    <source>
        <dbReference type="EMBL" id="EFS20950.1"/>
    </source>
</evidence>
<organism evidence="2 3">
    <name type="scientific">Fusobacterium gonidiaformans 3-1-5R</name>
    <dbReference type="NCBI Taxonomy" id="469605"/>
    <lineage>
        <taxon>Bacteria</taxon>
        <taxon>Fusobacteriati</taxon>
        <taxon>Fusobacteriota</taxon>
        <taxon>Fusobacteriia</taxon>
        <taxon>Fusobacteriales</taxon>
        <taxon>Fusobacteriaceae</taxon>
        <taxon>Fusobacterium</taxon>
    </lineage>
</organism>
<keyword evidence="3" id="KW-1185">Reference proteome</keyword>
<dbReference type="Proteomes" id="UP000002975">
    <property type="component" value="Unassembled WGS sequence"/>
</dbReference>
<name>E5BFR9_9FUSO</name>
<dbReference type="BioCyc" id="FSP469605-HMP:GTSP-450-MONOMER"/>
<keyword evidence="1" id="KW-0472">Membrane</keyword>
<accession>E5BFR9</accession>
<feature type="transmembrane region" description="Helical" evidence="1">
    <location>
        <begin position="69"/>
        <end position="89"/>
    </location>
</feature>
<protein>
    <submittedName>
        <fullName evidence="2">Uncharacterized protein</fullName>
    </submittedName>
</protein>
<dbReference type="HOGENOM" id="CLU_820723_0_0_0"/>
<keyword evidence="1" id="KW-1133">Transmembrane helix</keyword>
<reference evidence="2 3" key="1">
    <citation type="submission" date="2009-02" db="EMBL/GenBank/DDBJ databases">
        <title>The Genome Sequence of Fusobacterium sp. 3_1_5R.</title>
        <authorList>
            <consortium name="The Broad Institute Genome Sequencing Platform"/>
            <person name="Ward D."/>
            <person name="Young S.K."/>
            <person name="Kodira C.D."/>
            <person name="Zeng Q."/>
            <person name="Koehrsen M."/>
            <person name="Alvarado L."/>
            <person name="Berlin A."/>
            <person name="Borenstein D."/>
            <person name="Chen Z."/>
            <person name="Engels R."/>
            <person name="Freedman E."/>
            <person name="Gellesch M."/>
            <person name="Goldberg J."/>
            <person name="Griggs A."/>
            <person name="Gujja S."/>
            <person name="Heiman D."/>
            <person name="Hepburn T."/>
            <person name="Howarth C."/>
            <person name="Jen D."/>
            <person name="Larson L."/>
            <person name="Lewis B."/>
            <person name="Mehta T."/>
            <person name="Park D."/>
            <person name="Pearson M."/>
            <person name="Roberts A."/>
            <person name="Saif S."/>
            <person name="Shea T."/>
            <person name="Shenoy N."/>
            <person name="Sisk P."/>
            <person name="Stolte C."/>
            <person name="Sykes S."/>
            <person name="Walk T."/>
            <person name="White J."/>
            <person name="Yandava C."/>
            <person name="Allen-Vercoe E."/>
            <person name="Strauss J."/>
            <person name="Ambrose C."/>
            <person name="Lander E."/>
            <person name="Nusbaum C."/>
            <person name="Galagan J."/>
            <person name="Birren B."/>
        </authorList>
    </citation>
    <scope>NUCLEOTIDE SEQUENCE [LARGE SCALE GENOMIC DNA]</scope>
    <source>
        <strain evidence="2 3">3_1_5R</strain>
    </source>
</reference>
<evidence type="ECO:0000313" key="3">
    <source>
        <dbReference type="Proteomes" id="UP000002975"/>
    </source>
</evidence>
<dbReference type="AlphaFoldDB" id="E5BFR9"/>
<feature type="transmembrane region" description="Helical" evidence="1">
    <location>
        <begin position="20"/>
        <end position="37"/>
    </location>
</feature>
<sequence>MLKEEIAGTGTRNVGKVEMLIYFSLLMLCLYYLLFLSGHNPGISMIRGQIIATPCIALFNARKRTGKSILALFGTFVLYLNLILSHAIVGLPVKTPILEIAQSEVILNKTTISELMKEDFQIYVKKEKYPPSLKYEDILTSGVFEKYSQTTPIFVEKGYEAKSISLRDADYLFVKDHCILGSFLPYGREEKETNLEDCKIVQIDVFEESWKTIQEKQISCQINGVNLLKPLQTEEMKKVFGKNLWETPEKKIEGYDAHYQIFYPANRVFWSEYHISMKLEEKNILREFYLETRLPQK</sequence>
<keyword evidence="1" id="KW-0812">Transmembrane</keyword>
<dbReference type="EMBL" id="GG657971">
    <property type="protein sequence ID" value="EFS20950.1"/>
    <property type="molecule type" value="Genomic_DNA"/>
</dbReference>
<proteinExistence type="predicted"/>
<evidence type="ECO:0000256" key="1">
    <source>
        <dbReference type="SAM" id="Phobius"/>
    </source>
</evidence>